<proteinExistence type="predicted"/>
<organism evidence="2 3">
    <name type="scientific">Romanomermis culicivorax</name>
    <name type="common">Nematode worm</name>
    <dbReference type="NCBI Taxonomy" id="13658"/>
    <lineage>
        <taxon>Eukaryota</taxon>
        <taxon>Metazoa</taxon>
        <taxon>Ecdysozoa</taxon>
        <taxon>Nematoda</taxon>
        <taxon>Enoplea</taxon>
        <taxon>Dorylaimia</taxon>
        <taxon>Mermithida</taxon>
        <taxon>Mermithoidea</taxon>
        <taxon>Mermithidae</taxon>
        <taxon>Romanomermis</taxon>
    </lineage>
</organism>
<evidence type="ECO:0000313" key="3">
    <source>
        <dbReference type="WBParaSite" id="nRc.2.0.1.t18005-RA"/>
    </source>
</evidence>
<keyword evidence="1" id="KW-0812">Transmembrane</keyword>
<reference evidence="3" key="1">
    <citation type="submission" date="2022-11" db="UniProtKB">
        <authorList>
            <consortium name="WormBaseParasite"/>
        </authorList>
    </citation>
    <scope>IDENTIFICATION</scope>
</reference>
<dbReference type="WBParaSite" id="nRc.2.0.1.t18005-RA">
    <property type="protein sequence ID" value="nRc.2.0.1.t18005-RA"/>
    <property type="gene ID" value="nRc.2.0.1.g18005"/>
</dbReference>
<keyword evidence="2" id="KW-1185">Reference proteome</keyword>
<evidence type="ECO:0000313" key="2">
    <source>
        <dbReference type="Proteomes" id="UP000887565"/>
    </source>
</evidence>
<accession>A0A915IX70</accession>
<evidence type="ECO:0000256" key="1">
    <source>
        <dbReference type="SAM" id="Phobius"/>
    </source>
</evidence>
<protein>
    <submittedName>
        <fullName evidence="3">Uncharacterized protein</fullName>
    </submittedName>
</protein>
<sequence>MAKMNIKHRSAVAKLNMKVVVIMFILTPLGSRRRPPARLVFRFQIIWRKTFVLPIRPRVMIMANTAVITCVQLSLVSSIMASTSGSTLLRQQQQQSAMHTH</sequence>
<dbReference type="AlphaFoldDB" id="A0A915IX70"/>
<name>A0A915IX70_ROMCU</name>
<keyword evidence="1" id="KW-0472">Membrane</keyword>
<dbReference type="Proteomes" id="UP000887565">
    <property type="component" value="Unplaced"/>
</dbReference>
<keyword evidence="1" id="KW-1133">Transmembrane helix</keyword>
<feature type="transmembrane region" description="Helical" evidence="1">
    <location>
        <begin position="66"/>
        <end position="89"/>
    </location>
</feature>